<dbReference type="AlphaFoldDB" id="A0A183LI33"/>
<dbReference type="EMBL" id="UZAI01000985">
    <property type="protein sequence ID" value="VDO58147.1"/>
    <property type="molecule type" value="Genomic_DNA"/>
</dbReference>
<dbReference type="STRING" id="48269.A0A183LI33"/>
<evidence type="ECO:0000313" key="3">
    <source>
        <dbReference type="Proteomes" id="UP000277204"/>
    </source>
</evidence>
<name>A0A183LI33_9TREM</name>
<keyword evidence="3" id="KW-1185">Reference proteome</keyword>
<protein>
    <submittedName>
        <fullName evidence="2">Uncharacterized protein</fullName>
    </submittedName>
</protein>
<evidence type="ECO:0000256" key="1">
    <source>
        <dbReference type="SAM" id="MobiDB-lite"/>
    </source>
</evidence>
<organism evidence="2 3">
    <name type="scientific">Schistosoma margrebowiei</name>
    <dbReference type="NCBI Taxonomy" id="48269"/>
    <lineage>
        <taxon>Eukaryota</taxon>
        <taxon>Metazoa</taxon>
        <taxon>Spiralia</taxon>
        <taxon>Lophotrochozoa</taxon>
        <taxon>Platyhelminthes</taxon>
        <taxon>Trematoda</taxon>
        <taxon>Digenea</taxon>
        <taxon>Strigeidida</taxon>
        <taxon>Schistosomatoidea</taxon>
        <taxon>Schistosomatidae</taxon>
        <taxon>Schistosoma</taxon>
    </lineage>
</organism>
<proteinExistence type="predicted"/>
<evidence type="ECO:0000313" key="2">
    <source>
        <dbReference type="EMBL" id="VDO58147.1"/>
    </source>
</evidence>
<gene>
    <name evidence="2" type="ORF">SMRZ_LOCUS3458</name>
</gene>
<feature type="compositionally biased region" description="Polar residues" evidence="1">
    <location>
        <begin position="31"/>
        <end position="42"/>
    </location>
</feature>
<reference evidence="2 3" key="1">
    <citation type="submission" date="2018-11" db="EMBL/GenBank/DDBJ databases">
        <authorList>
            <consortium name="Pathogen Informatics"/>
        </authorList>
    </citation>
    <scope>NUCLEOTIDE SEQUENCE [LARGE SCALE GENOMIC DNA]</scope>
    <source>
        <strain evidence="2 3">Zambia</strain>
    </source>
</reference>
<feature type="region of interest" description="Disordered" evidence="1">
    <location>
        <begin position="27"/>
        <end position="51"/>
    </location>
</feature>
<dbReference type="Proteomes" id="UP000277204">
    <property type="component" value="Unassembled WGS sequence"/>
</dbReference>
<sequence length="566" mass="66069">MGNGPSIPSTGISIYNKITKKPFETGKSKRYQSCQSFKQSTRNSEDNSNDINDEKWVHSIDQTIQSYQVESFYYDEDYLDKVEDADNKEHIINNETQSFKLEQTKIEVNNTVEGEEPYVTLNNNDNSCEYKEANDYKLFLQCDNKQFDESLKDNMSENSNKTLLSDLNNSCTIEYFKTLEYPNLLQNDSPLSITSMNSLNTKSISNNLQKFQERHNTTNIQDSISCLTSPIDKSELDSTLVIQSSTINNGQSQSNFTPLIDNVQSYLNPLKHNVYVQCNMNGDRLNKLKHQENEVNDIDKHLSEKFEVSKWRTIKNKNKYYEVMKLSEKIPIVSMNNSKMIDFAKHDRTTCSEINYDKEEYLSLNNVQFDQTYHERFQLQSGHDPFDLDKIKQIYRETDFNKEYNRHDQINHRNLMDTSSQNNNEYEIMSFNHELNSQLEGPISIDINKDGYIYTPIVMEKLDSSTINTTDAIQSIQTVKKCMKTTKSYFIGQVLIKDTNEIEMNKEYIDNKDMIEKDNIIDNYKKSMLVDNELSNQSTVTKTIIECTTEFHRPIYVHVVSRLHHD</sequence>
<accession>A0A183LI33</accession>